<feature type="domain" description="DUF6536" evidence="2">
    <location>
        <begin position="18"/>
        <end position="94"/>
    </location>
</feature>
<gene>
    <name evidence="3" type="ORF">FOPG_18505</name>
</gene>
<dbReference type="AlphaFoldDB" id="X0GZJ7"/>
<dbReference type="InterPro" id="IPR046623">
    <property type="entry name" value="DUF6536"/>
</dbReference>
<dbReference type="HOGENOM" id="CLU_055154_0_0_1"/>
<reference evidence="3" key="2">
    <citation type="submission" date="2014-03" db="EMBL/GenBank/DDBJ databases">
        <title>The Genome Annotation of Fusarium oxysporum PHW808.</title>
        <authorList>
            <consortium name="The Broad Institute Genomics Platform"/>
            <person name="Ma L.-J."/>
            <person name="Corby-Kistler H."/>
            <person name="Broz K."/>
            <person name="Gale L.R."/>
            <person name="Jonkers W."/>
            <person name="O'Donnell K."/>
            <person name="Ploetz R."/>
            <person name="Steinberg C."/>
            <person name="Schwartz D.C."/>
            <person name="VanEtten H."/>
            <person name="Zhou S."/>
            <person name="Young S.K."/>
            <person name="Zeng Q."/>
            <person name="Gargeya S."/>
            <person name="Fitzgerald M."/>
            <person name="Abouelleil A."/>
            <person name="Alvarado L."/>
            <person name="Chapman S.B."/>
            <person name="Gainer-Dewar J."/>
            <person name="Goldberg J."/>
            <person name="Griggs A."/>
            <person name="Gujja S."/>
            <person name="Hansen M."/>
            <person name="Howarth C."/>
            <person name="Imamovic A."/>
            <person name="Ireland A."/>
            <person name="Larimer J."/>
            <person name="McCowan C."/>
            <person name="Murphy C."/>
            <person name="Pearson M."/>
            <person name="Poon T.W."/>
            <person name="Priest M."/>
            <person name="Roberts A."/>
            <person name="Saif S."/>
            <person name="Shea T."/>
            <person name="Sykes S."/>
            <person name="Wortman J."/>
            <person name="Nusbaum C."/>
            <person name="Birren B."/>
        </authorList>
    </citation>
    <scope>NUCLEOTIDE SEQUENCE</scope>
    <source>
        <strain evidence="3">54008</strain>
    </source>
</reference>
<feature type="transmembrane region" description="Helical" evidence="1">
    <location>
        <begin position="21"/>
        <end position="44"/>
    </location>
</feature>
<dbReference type="OrthoDB" id="5429634at2759"/>
<dbReference type="Proteomes" id="UP000030676">
    <property type="component" value="Unassembled WGS sequence"/>
</dbReference>
<keyword evidence="1" id="KW-0812">Transmembrane</keyword>
<feature type="transmembrane region" description="Helical" evidence="1">
    <location>
        <begin position="74"/>
        <end position="94"/>
    </location>
</feature>
<dbReference type="EMBL" id="KK033692">
    <property type="protein sequence ID" value="EXL65261.1"/>
    <property type="molecule type" value="Genomic_DNA"/>
</dbReference>
<evidence type="ECO:0000256" key="1">
    <source>
        <dbReference type="SAM" id="Phobius"/>
    </source>
</evidence>
<accession>X0GZJ7</accession>
<evidence type="ECO:0000259" key="2">
    <source>
        <dbReference type="Pfam" id="PF20163"/>
    </source>
</evidence>
<organism evidence="3">
    <name type="scientific">Fusarium oxysporum f. sp. conglutinans race 2 54008</name>
    <dbReference type="NCBI Taxonomy" id="1089457"/>
    <lineage>
        <taxon>Eukaryota</taxon>
        <taxon>Fungi</taxon>
        <taxon>Dikarya</taxon>
        <taxon>Ascomycota</taxon>
        <taxon>Pezizomycotina</taxon>
        <taxon>Sordariomycetes</taxon>
        <taxon>Hypocreomycetidae</taxon>
        <taxon>Hypocreales</taxon>
        <taxon>Nectriaceae</taxon>
        <taxon>Fusarium</taxon>
        <taxon>Fusarium oxysporum species complex</taxon>
    </lineage>
</organism>
<sequence>MRISNPSDNEQTSQSAAWKRSLVAGASACLIVFLINLSITIWSITLPEGSQNGTQTGRRILYEGSCSTSSTLSVVLHLIINIFSSILLGASNYVRFNSVIFSSLTTHNYRIYTIDDRLQLPEFYNSSNKDENPIWGMIERAEAGVLDNLTALECIDEYATAFQTSRSHVLLISDPGSKPDGSDIYNMDWADLSTDWLYSCPPPVYEWICPSATCSQTCRSLLPEVKSRSNDWRPYGYRVKYCLSQPERQTCRLNFSVHIAAIILAVNAFKAAILAYTVFRPPTEPLFTLGDAIQSFMAFPDVSSRGSCLASVDHVRKGSEWAKPRVMSAKRRRWAVAVSRRRWGFSLLMYCVAFAVSLFFLSWGIKALVGPRDITSIWNLGFGAVSETALITGLEWQDGADQGLIWTVIISNLA</sequence>
<evidence type="ECO:0000313" key="3">
    <source>
        <dbReference type="EMBL" id="EXL65261.1"/>
    </source>
</evidence>
<name>X0GZJ7_FUSOX</name>
<reference evidence="3" key="1">
    <citation type="submission" date="2011-11" db="EMBL/GenBank/DDBJ databases">
        <title>The Genome Sequence of Fusarium oxysporum PHW808.</title>
        <authorList>
            <consortium name="The Broad Institute Genome Sequencing Platform"/>
            <person name="Ma L.-J."/>
            <person name="Gale L.R."/>
            <person name="Schwartz D.C."/>
            <person name="Zhou S."/>
            <person name="Corby-Kistler H."/>
            <person name="Young S.K."/>
            <person name="Zeng Q."/>
            <person name="Gargeya S."/>
            <person name="Fitzgerald M."/>
            <person name="Haas B."/>
            <person name="Abouelleil A."/>
            <person name="Alvarado L."/>
            <person name="Arachchi H.M."/>
            <person name="Berlin A."/>
            <person name="Brown A."/>
            <person name="Chapman S.B."/>
            <person name="Chen Z."/>
            <person name="Dunbar C."/>
            <person name="Freedman E."/>
            <person name="Gearin G."/>
            <person name="Goldberg J."/>
            <person name="Griggs A."/>
            <person name="Gujja S."/>
            <person name="Heiman D."/>
            <person name="Howarth C."/>
            <person name="Larson L."/>
            <person name="Lui A."/>
            <person name="MacDonald P.J.P."/>
            <person name="Montmayeur A."/>
            <person name="Murphy C."/>
            <person name="Neiman D."/>
            <person name="Pearson M."/>
            <person name="Priest M."/>
            <person name="Roberts A."/>
            <person name="Saif S."/>
            <person name="Shea T."/>
            <person name="Shenoy N."/>
            <person name="Sisk P."/>
            <person name="Stolte C."/>
            <person name="Sykes S."/>
            <person name="Wortman J."/>
            <person name="Nusbaum C."/>
            <person name="Birren B."/>
        </authorList>
    </citation>
    <scope>NUCLEOTIDE SEQUENCE [LARGE SCALE GENOMIC DNA]</scope>
    <source>
        <strain evidence="3">54008</strain>
    </source>
</reference>
<dbReference type="PANTHER" id="PTHR35395:SF1">
    <property type="entry name" value="DUF6536 DOMAIN-CONTAINING PROTEIN"/>
    <property type="match status" value="1"/>
</dbReference>
<keyword evidence="1" id="KW-0472">Membrane</keyword>
<protein>
    <recommendedName>
        <fullName evidence="2">DUF6536 domain-containing protein</fullName>
    </recommendedName>
</protein>
<dbReference type="Pfam" id="PF20163">
    <property type="entry name" value="DUF6536"/>
    <property type="match status" value="1"/>
</dbReference>
<keyword evidence="1" id="KW-1133">Transmembrane helix</keyword>
<feature type="transmembrane region" description="Helical" evidence="1">
    <location>
        <begin position="255"/>
        <end position="279"/>
    </location>
</feature>
<feature type="transmembrane region" description="Helical" evidence="1">
    <location>
        <begin position="343"/>
        <end position="365"/>
    </location>
</feature>
<dbReference type="PANTHER" id="PTHR35395">
    <property type="entry name" value="DUF6536 DOMAIN-CONTAINING PROTEIN"/>
    <property type="match status" value="1"/>
</dbReference>
<proteinExistence type="predicted"/>